<dbReference type="InterPro" id="IPR011042">
    <property type="entry name" value="6-blade_b-propeller_TolB-like"/>
</dbReference>
<dbReference type="GeneID" id="19115070"/>
<comment type="similarity">
    <text evidence="2">Belongs to the major royal jelly protein family.</text>
</comment>
<dbReference type="Pfam" id="PF03022">
    <property type="entry name" value="MRJP"/>
    <property type="match status" value="1"/>
</dbReference>
<dbReference type="KEGG" id="bcom:BAUCODRAFT_514583"/>
<evidence type="ECO:0000256" key="4">
    <source>
        <dbReference type="SAM" id="SignalP"/>
    </source>
</evidence>
<dbReference type="AlphaFoldDB" id="M2NA94"/>
<keyword evidence="3" id="KW-0964">Secreted</keyword>
<name>M2NA94_BAUPA</name>
<dbReference type="Proteomes" id="UP000011761">
    <property type="component" value="Unassembled WGS sequence"/>
</dbReference>
<dbReference type="HOGENOM" id="CLU_031076_0_2_1"/>
<evidence type="ECO:0008006" key="7">
    <source>
        <dbReference type="Google" id="ProtNLM"/>
    </source>
</evidence>
<comment type="subcellular location">
    <subcellularLocation>
        <location evidence="1">Secreted</location>
    </subcellularLocation>
</comment>
<dbReference type="RefSeq" id="XP_007677293.1">
    <property type="nucleotide sequence ID" value="XM_007679103.1"/>
</dbReference>
<dbReference type="InterPro" id="IPR017996">
    <property type="entry name" value="MRJP/yellow-related"/>
</dbReference>
<dbReference type="eggNOG" id="ENOG502R874">
    <property type="taxonomic scope" value="Eukaryota"/>
</dbReference>
<dbReference type="EMBL" id="KB445556">
    <property type="protein sequence ID" value="EMC96044.1"/>
    <property type="molecule type" value="Genomic_DNA"/>
</dbReference>
<dbReference type="GO" id="GO:0005576">
    <property type="term" value="C:extracellular region"/>
    <property type="evidence" value="ECO:0007669"/>
    <property type="project" value="UniProtKB-SubCell"/>
</dbReference>
<sequence>MRTYILAAAAANILLCSAQNSAQLIRDPGVYGPPLELVHLYYDQFPTGIAVSSTGRLFSNYPGGLDPNNTNNGSNGRYTIAELTGNTTESAYPSVAINSPPGGAINYTTYPPSGAGYSNYFIGSQSIVIDAANRAWILDTGRVETPNGTLVPASYGGPKLVGIHLNNNTIFQTIVFPTTVAFSDSYLNDVRFDLRPNITASGKGVAYITDSSVEGRNGIITVDLGTGQSWRHLDGNMAVRPESQWLAYLWGVPLYSFNPGRPFGYSTFGADGIALSADGATLYWKSVAGRYLYSIPTARLRDNSATSEVLAQAAINNHGQTGITDGMETDMNNGFIYHGNMEQNAISFYNPANGTDSLFVRDPRINWVRIQRDTVDTMSVSTNGYLYFTCNQLAFGTGFYPGTDRRQKPFALFRVKLPNNGTKVILT</sequence>
<dbReference type="OMA" id="HDPRILW"/>
<dbReference type="OrthoDB" id="7776143at2759"/>
<feature type="chain" id="PRO_5004021945" description="Major royal jelly protein" evidence="4">
    <location>
        <begin position="19"/>
        <end position="427"/>
    </location>
</feature>
<accession>M2NA94</accession>
<protein>
    <recommendedName>
        <fullName evidence="7">Major royal jelly protein</fullName>
    </recommendedName>
</protein>
<dbReference type="Gene3D" id="2.120.10.30">
    <property type="entry name" value="TolB, C-terminal domain"/>
    <property type="match status" value="1"/>
</dbReference>
<evidence type="ECO:0000256" key="3">
    <source>
        <dbReference type="ARBA" id="ARBA00022525"/>
    </source>
</evidence>
<evidence type="ECO:0000313" key="5">
    <source>
        <dbReference type="EMBL" id="EMC96044.1"/>
    </source>
</evidence>
<dbReference type="SUPFAM" id="SSF63829">
    <property type="entry name" value="Calcium-dependent phosphotriesterase"/>
    <property type="match status" value="1"/>
</dbReference>
<evidence type="ECO:0000256" key="2">
    <source>
        <dbReference type="ARBA" id="ARBA00009127"/>
    </source>
</evidence>
<organism evidence="5 6">
    <name type="scientific">Baudoinia panamericana (strain UAMH 10762)</name>
    <name type="common">Angels' share fungus</name>
    <name type="synonym">Baudoinia compniacensis (strain UAMH 10762)</name>
    <dbReference type="NCBI Taxonomy" id="717646"/>
    <lineage>
        <taxon>Eukaryota</taxon>
        <taxon>Fungi</taxon>
        <taxon>Dikarya</taxon>
        <taxon>Ascomycota</taxon>
        <taxon>Pezizomycotina</taxon>
        <taxon>Dothideomycetes</taxon>
        <taxon>Dothideomycetidae</taxon>
        <taxon>Mycosphaerellales</taxon>
        <taxon>Teratosphaeriaceae</taxon>
        <taxon>Baudoinia</taxon>
    </lineage>
</organism>
<feature type="signal peptide" evidence="4">
    <location>
        <begin position="1"/>
        <end position="18"/>
    </location>
</feature>
<evidence type="ECO:0000256" key="1">
    <source>
        <dbReference type="ARBA" id="ARBA00004613"/>
    </source>
</evidence>
<dbReference type="PANTHER" id="PTHR10009">
    <property type="entry name" value="PROTEIN YELLOW-RELATED"/>
    <property type="match status" value="1"/>
</dbReference>
<proteinExistence type="inferred from homology"/>
<gene>
    <name evidence="5" type="ORF">BAUCODRAFT_514583</name>
</gene>
<evidence type="ECO:0000313" key="6">
    <source>
        <dbReference type="Proteomes" id="UP000011761"/>
    </source>
</evidence>
<keyword evidence="4" id="KW-0732">Signal</keyword>
<keyword evidence="6" id="KW-1185">Reference proteome</keyword>
<reference evidence="5 6" key="1">
    <citation type="journal article" date="2012" name="PLoS Pathog.">
        <title>Diverse lifestyles and strategies of plant pathogenesis encoded in the genomes of eighteen Dothideomycetes fungi.</title>
        <authorList>
            <person name="Ohm R.A."/>
            <person name="Feau N."/>
            <person name="Henrissat B."/>
            <person name="Schoch C.L."/>
            <person name="Horwitz B.A."/>
            <person name="Barry K.W."/>
            <person name="Condon B.J."/>
            <person name="Copeland A.C."/>
            <person name="Dhillon B."/>
            <person name="Glaser F."/>
            <person name="Hesse C.N."/>
            <person name="Kosti I."/>
            <person name="LaButti K."/>
            <person name="Lindquist E.A."/>
            <person name="Lucas S."/>
            <person name="Salamov A.A."/>
            <person name="Bradshaw R.E."/>
            <person name="Ciuffetti L."/>
            <person name="Hamelin R.C."/>
            <person name="Kema G.H.J."/>
            <person name="Lawrence C."/>
            <person name="Scott J.A."/>
            <person name="Spatafora J.W."/>
            <person name="Turgeon B.G."/>
            <person name="de Wit P.J.G.M."/>
            <person name="Zhong S."/>
            <person name="Goodwin S.B."/>
            <person name="Grigoriev I.V."/>
        </authorList>
    </citation>
    <scope>NUCLEOTIDE SEQUENCE [LARGE SCALE GENOMIC DNA]</scope>
    <source>
        <strain evidence="5 6">UAMH 10762</strain>
    </source>
</reference>
<dbReference type="PANTHER" id="PTHR10009:SF18">
    <property type="entry name" value="PROTEIN YELLOW-LIKE PROTEIN"/>
    <property type="match status" value="1"/>
</dbReference>